<proteinExistence type="predicted"/>
<comment type="caution">
    <text evidence="2">The sequence shown here is derived from an EMBL/GenBank/DDBJ whole genome shotgun (WGS) entry which is preliminary data.</text>
</comment>
<gene>
    <name evidence="2" type="ORF">SDC9_77662</name>
</gene>
<dbReference type="EMBL" id="VSSQ01005982">
    <property type="protein sequence ID" value="MPM31109.1"/>
    <property type="molecule type" value="Genomic_DNA"/>
</dbReference>
<feature type="region of interest" description="Disordered" evidence="1">
    <location>
        <begin position="246"/>
        <end position="269"/>
    </location>
</feature>
<evidence type="ECO:0000313" key="2">
    <source>
        <dbReference type="EMBL" id="MPM31109.1"/>
    </source>
</evidence>
<reference evidence="2" key="1">
    <citation type="submission" date="2019-08" db="EMBL/GenBank/DDBJ databases">
        <authorList>
            <person name="Kucharzyk K."/>
            <person name="Murdoch R.W."/>
            <person name="Higgins S."/>
            <person name="Loffler F."/>
        </authorList>
    </citation>
    <scope>NUCLEOTIDE SEQUENCE</scope>
</reference>
<sequence>MTEQELDAVLYPDAETAQQAVSDGSAAEAAPSGRWPAPAGIRHDHPPPVPTAARPVPEQNGHKAHGRRAYIAPPVACIAHAVKRRQNSDQNDNQNKHEHDGSSRARVIGLSIAVAVAGVVALTGGPRRLKVSVPLPQGGHQRHYSPVVVSGVEIGLQIAPGIIGELVVADIIHQRVALHQGGALAADIKQHNHVPGAKPPFGGQPIIVLPDIPAFGAGYRSHGDVDAVLGGQLPVKLLQLSLGRRRQHSGLVQHPGPVGGGHHGGRRAPLTQEHRAGNHQRGNQNGHRIFFKKVHFVPPY</sequence>
<dbReference type="AlphaFoldDB" id="A0A644YS13"/>
<feature type="compositionally biased region" description="Basic and acidic residues" evidence="1">
    <location>
        <begin position="94"/>
        <end position="103"/>
    </location>
</feature>
<feature type="region of interest" description="Disordered" evidence="1">
    <location>
        <begin position="1"/>
        <end position="65"/>
    </location>
</feature>
<feature type="region of interest" description="Disordered" evidence="1">
    <location>
        <begin position="84"/>
        <end position="103"/>
    </location>
</feature>
<accession>A0A644YS13</accession>
<protein>
    <submittedName>
        <fullName evidence="2">Uncharacterized protein</fullName>
    </submittedName>
</protein>
<organism evidence="2">
    <name type="scientific">bioreactor metagenome</name>
    <dbReference type="NCBI Taxonomy" id="1076179"/>
    <lineage>
        <taxon>unclassified sequences</taxon>
        <taxon>metagenomes</taxon>
        <taxon>ecological metagenomes</taxon>
    </lineage>
</organism>
<name>A0A644YS13_9ZZZZ</name>
<evidence type="ECO:0000256" key="1">
    <source>
        <dbReference type="SAM" id="MobiDB-lite"/>
    </source>
</evidence>